<feature type="non-terminal residue" evidence="1">
    <location>
        <position position="1"/>
    </location>
</feature>
<accession>A0A0L7QXT4</accession>
<evidence type="ECO:0000313" key="1">
    <source>
        <dbReference type="EMBL" id="KOC63366.1"/>
    </source>
</evidence>
<organism evidence="1 2">
    <name type="scientific">Habropoda laboriosa</name>
    <dbReference type="NCBI Taxonomy" id="597456"/>
    <lineage>
        <taxon>Eukaryota</taxon>
        <taxon>Metazoa</taxon>
        <taxon>Ecdysozoa</taxon>
        <taxon>Arthropoda</taxon>
        <taxon>Hexapoda</taxon>
        <taxon>Insecta</taxon>
        <taxon>Pterygota</taxon>
        <taxon>Neoptera</taxon>
        <taxon>Endopterygota</taxon>
        <taxon>Hymenoptera</taxon>
        <taxon>Apocrita</taxon>
        <taxon>Aculeata</taxon>
        <taxon>Apoidea</taxon>
        <taxon>Anthophila</taxon>
        <taxon>Apidae</taxon>
        <taxon>Habropoda</taxon>
    </lineage>
</organism>
<dbReference type="AlphaFoldDB" id="A0A0L7QXT4"/>
<dbReference type="Proteomes" id="UP000053825">
    <property type="component" value="Unassembled WGS sequence"/>
</dbReference>
<sequence>LMPSLGGLDEWVRRLNEKVVRSMALYETPIWADALIASRRNREALRRMQRRLAIRVIRGYRTVSHEAAAALATHGVFVDRVYGTLAQEGYF</sequence>
<dbReference type="STRING" id="597456.A0A0L7QXT4"/>
<protein>
    <submittedName>
        <fullName evidence="1">Uncharacterized protein</fullName>
    </submittedName>
</protein>
<evidence type="ECO:0000313" key="2">
    <source>
        <dbReference type="Proteomes" id="UP000053825"/>
    </source>
</evidence>
<proteinExistence type="predicted"/>
<name>A0A0L7QXT4_9HYME</name>
<dbReference type="EMBL" id="KQ414702">
    <property type="protein sequence ID" value="KOC63366.1"/>
    <property type="molecule type" value="Genomic_DNA"/>
</dbReference>
<keyword evidence="2" id="KW-1185">Reference proteome</keyword>
<gene>
    <name evidence="1" type="ORF">WH47_04718</name>
</gene>
<reference evidence="1 2" key="1">
    <citation type="submission" date="2015-07" db="EMBL/GenBank/DDBJ databases">
        <title>The genome of Habropoda laboriosa.</title>
        <authorList>
            <person name="Pan H."/>
            <person name="Kapheim K."/>
        </authorList>
    </citation>
    <scope>NUCLEOTIDE SEQUENCE [LARGE SCALE GENOMIC DNA]</scope>
    <source>
        <strain evidence="1">0110345459</strain>
    </source>
</reference>